<evidence type="ECO:0000313" key="2">
    <source>
        <dbReference type="Proteomes" id="UP000515129"/>
    </source>
</evidence>
<evidence type="ECO:0000256" key="1">
    <source>
        <dbReference type="ARBA" id="ARBA00022679"/>
    </source>
</evidence>
<dbReference type="PANTHER" id="PTHR45918">
    <property type="entry name" value="ALPHA-1,3/1,6-MANNOSYLTRANSFERASE ALG2"/>
    <property type="match status" value="1"/>
</dbReference>
<dbReference type="PANTHER" id="PTHR45918:SF1">
    <property type="entry name" value="ALPHA-1,3_1,6-MANNOSYLTRANSFERASE ALG2"/>
    <property type="match status" value="1"/>
</dbReference>
<name>A0A6P6LI36_CARAU</name>
<evidence type="ECO:0000313" key="3">
    <source>
        <dbReference type="RefSeq" id="XP_026084259.1"/>
    </source>
</evidence>
<proteinExistence type="predicted"/>
<dbReference type="Proteomes" id="UP000515129">
    <property type="component" value="Chromosome 41"/>
</dbReference>
<protein>
    <submittedName>
        <fullName evidence="3">Alpha-1,3/1,6-mannosyltransferase ALG2-like</fullName>
    </submittedName>
</protein>
<dbReference type="RefSeq" id="XP_026084259.1">
    <property type="nucleotide sequence ID" value="XM_026228474.1"/>
</dbReference>
<keyword evidence="2" id="KW-1185">Reference proteome</keyword>
<reference evidence="3" key="1">
    <citation type="submission" date="2025-08" db="UniProtKB">
        <authorList>
            <consortium name="RefSeq"/>
        </authorList>
    </citation>
    <scope>IDENTIFICATION</scope>
    <source>
        <strain evidence="3">Wakin</strain>
        <tissue evidence="3">Muscle</tissue>
    </source>
</reference>
<dbReference type="GO" id="GO:0004378">
    <property type="term" value="F:GDP-Man:Man(1)GlcNAc(2)-PP-Dol alpha-1,3-mannosyltransferase activity"/>
    <property type="evidence" value="ECO:0007669"/>
    <property type="project" value="InterPro"/>
</dbReference>
<dbReference type="AlphaFoldDB" id="A0A6P6LI36"/>
<keyword evidence="1" id="KW-0808">Transferase</keyword>
<gene>
    <name evidence="3" type="primary">LOC113059845</name>
</gene>
<dbReference type="GO" id="GO:0012505">
    <property type="term" value="C:endomembrane system"/>
    <property type="evidence" value="ECO:0007669"/>
    <property type="project" value="TreeGrafter"/>
</dbReference>
<sequence length="138" mass="15366">MIIHTVTVSFSKRKGTGCGRDRVVRVVFLHPDLGIGGAERLVVEAAVALRSRGCGVQIWMAHYDPQHCFSETLPPDLPVVCVGDWLPTSMFGYFHALFQHVSTFGVWHATEKKSYSTVIFLTNYLLSQATTDPLLNML</sequence>
<dbReference type="InterPro" id="IPR027054">
    <property type="entry name" value="ALG2"/>
</dbReference>
<organism evidence="2 3">
    <name type="scientific">Carassius auratus</name>
    <name type="common">Goldfish</name>
    <dbReference type="NCBI Taxonomy" id="7957"/>
    <lineage>
        <taxon>Eukaryota</taxon>
        <taxon>Metazoa</taxon>
        <taxon>Chordata</taxon>
        <taxon>Craniata</taxon>
        <taxon>Vertebrata</taxon>
        <taxon>Euteleostomi</taxon>
        <taxon>Actinopterygii</taxon>
        <taxon>Neopterygii</taxon>
        <taxon>Teleostei</taxon>
        <taxon>Ostariophysi</taxon>
        <taxon>Cypriniformes</taxon>
        <taxon>Cyprinidae</taxon>
        <taxon>Cyprininae</taxon>
        <taxon>Carassius</taxon>
    </lineage>
</organism>
<accession>A0A6P6LI36</accession>
<dbReference type="KEGG" id="caua:113059845"/>
<dbReference type="SUPFAM" id="SSF53756">
    <property type="entry name" value="UDP-Glycosyltransferase/glycogen phosphorylase"/>
    <property type="match status" value="1"/>
</dbReference>
<dbReference type="OrthoDB" id="448893at2759"/>
<dbReference type="GeneID" id="113059845"/>